<dbReference type="SUPFAM" id="SSF53474">
    <property type="entry name" value="alpha/beta-Hydrolases"/>
    <property type="match status" value="1"/>
</dbReference>
<evidence type="ECO:0000313" key="2">
    <source>
        <dbReference type="Proteomes" id="UP001565236"/>
    </source>
</evidence>
<dbReference type="EMBL" id="JBCLUF010000013">
    <property type="protein sequence ID" value="MEY8662187.1"/>
    <property type="molecule type" value="Genomic_DNA"/>
</dbReference>
<dbReference type="Gene3D" id="3.40.50.1820">
    <property type="entry name" value="alpha/beta hydrolase"/>
    <property type="match status" value="1"/>
</dbReference>
<gene>
    <name evidence="1" type="ORF">AALT52_04680</name>
</gene>
<organism evidence="1 2">
    <name type="scientific">Ligilactobacillus faecis</name>
    <dbReference type="NCBI Taxonomy" id="762833"/>
    <lineage>
        <taxon>Bacteria</taxon>
        <taxon>Bacillati</taxon>
        <taxon>Bacillota</taxon>
        <taxon>Bacilli</taxon>
        <taxon>Lactobacillales</taxon>
        <taxon>Lactobacillaceae</taxon>
        <taxon>Ligilactobacillus</taxon>
    </lineage>
</organism>
<evidence type="ECO:0000313" key="1">
    <source>
        <dbReference type="EMBL" id="MEY8662187.1"/>
    </source>
</evidence>
<keyword evidence="2" id="KW-1185">Reference proteome</keyword>
<dbReference type="InterPro" id="IPR029058">
    <property type="entry name" value="AB_hydrolase_fold"/>
</dbReference>
<dbReference type="Pfam" id="PF06028">
    <property type="entry name" value="DUF915"/>
    <property type="match status" value="1"/>
</dbReference>
<proteinExistence type="predicted"/>
<keyword evidence="1" id="KW-0378">Hydrolase</keyword>
<dbReference type="GO" id="GO:0016787">
    <property type="term" value="F:hydrolase activity"/>
    <property type="evidence" value="ECO:0007669"/>
    <property type="project" value="UniProtKB-KW"/>
</dbReference>
<dbReference type="InterPro" id="IPR010315">
    <property type="entry name" value="DUF915_hydro-like"/>
</dbReference>
<name>A0ABV4DRV3_9LACO</name>
<comment type="caution">
    <text evidence="1">The sequence shown here is derived from an EMBL/GenBank/DDBJ whole genome shotgun (WGS) entry which is preliminary data.</text>
</comment>
<protein>
    <submittedName>
        <fullName evidence="1">Alpha/beta hydrolase</fullName>
    </submittedName>
</protein>
<sequence>MRKWIWTLIIGCALLFGGWFIVEQTLRDTASQQYEKTTIPTLFIHGYGSSYRAEEQMTKAIVKAGVTKNVIRANVAKDGNVKLSGVLPQNAYNPLVEVDFSDNKQTDQHKNGKYLKNVLVKLQKTYGFKKFNVVAHSMGNMAVAYYMLDNASDKSLPKLQKQVDLAGHYNGILGLNDEPKTYALQENGLPYDQTETYKELLALKEKYPKAQVQVLNIYGDLDDGSNSDGRVNNDSSKALAALLKERARSYQELEIKGEKGQHSKLHESAKVDRAIIDFIWKK</sequence>
<reference evidence="1 2" key="1">
    <citation type="submission" date="2024-03" db="EMBL/GenBank/DDBJ databases">
        <title>Mouse gut bacterial collection (mGBC) of GemPharmatech.</title>
        <authorList>
            <person name="He Y."/>
            <person name="Dong L."/>
            <person name="Wu D."/>
            <person name="Gao X."/>
            <person name="Lin Z."/>
        </authorList>
    </citation>
    <scope>NUCLEOTIDE SEQUENCE [LARGE SCALE GENOMIC DNA]</scope>
    <source>
        <strain evidence="1 2">15-30</strain>
    </source>
</reference>
<accession>A0ABV4DRV3</accession>
<dbReference type="Proteomes" id="UP001565236">
    <property type="component" value="Unassembled WGS sequence"/>
</dbReference>
<dbReference type="RefSeq" id="WP_369941597.1">
    <property type="nucleotide sequence ID" value="NZ_JBCLUF010000013.1"/>
</dbReference>